<protein>
    <recommendedName>
        <fullName evidence="2">2EXR domain-containing protein</fullName>
    </recommendedName>
</protein>
<dbReference type="AlphaFoldDB" id="A0A395ILJ6"/>
<evidence type="ECO:0000256" key="1">
    <source>
        <dbReference type="SAM" id="MobiDB-lite"/>
    </source>
</evidence>
<dbReference type="Proteomes" id="UP000249056">
    <property type="component" value="Unassembled WGS sequence"/>
</dbReference>
<evidence type="ECO:0000313" key="4">
    <source>
        <dbReference type="Proteomes" id="UP000249056"/>
    </source>
</evidence>
<dbReference type="PANTHER" id="PTHR35910:SF6">
    <property type="entry name" value="2EXR DOMAIN-CONTAINING PROTEIN"/>
    <property type="match status" value="1"/>
</dbReference>
<dbReference type="Pfam" id="PF20150">
    <property type="entry name" value="2EXR"/>
    <property type="match status" value="1"/>
</dbReference>
<dbReference type="PANTHER" id="PTHR35910">
    <property type="entry name" value="2EXR DOMAIN-CONTAINING PROTEIN"/>
    <property type="match status" value="1"/>
</dbReference>
<organism evidence="3 4">
    <name type="scientific">Monilinia fructigena</name>
    <dbReference type="NCBI Taxonomy" id="38457"/>
    <lineage>
        <taxon>Eukaryota</taxon>
        <taxon>Fungi</taxon>
        <taxon>Dikarya</taxon>
        <taxon>Ascomycota</taxon>
        <taxon>Pezizomycotina</taxon>
        <taxon>Leotiomycetes</taxon>
        <taxon>Helotiales</taxon>
        <taxon>Sclerotiniaceae</taxon>
        <taxon>Monilinia</taxon>
    </lineage>
</organism>
<feature type="domain" description="2EXR" evidence="2">
    <location>
        <begin position="49"/>
        <end position="137"/>
    </location>
</feature>
<reference evidence="3 4" key="1">
    <citation type="submission" date="2018-06" db="EMBL/GenBank/DDBJ databases">
        <title>Genome Sequence of the Brown Rot Fungal Pathogen Monilinia fructigena.</title>
        <authorList>
            <person name="Landi L."/>
            <person name="De Miccolis Angelini R.M."/>
            <person name="Pollastro S."/>
            <person name="Abate D."/>
            <person name="Faretra F."/>
            <person name="Romanazzi G."/>
        </authorList>
    </citation>
    <scope>NUCLEOTIDE SEQUENCE [LARGE SCALE GENOMIC DNA]</scope>
    <source>
        <strain evidence="3 4">Mfrg269</strain>
    </source>
</reference>
<dbReference type="EMBL" id="QKRW01000033">
    <property type="protein sequence ID" value="RAL61232.1"/>
    <property type="molecule type" value="Genomic_DNA"/>
</dbReference>
<feature type="region of interest" description="Disordered" evidence="1">
    <location>
        <begin position="309"/>
        <end position="330"/>
    </location>
</feature>
<gene>
    <name evidence="3" type="ORF">DID88_010311</name>
</gene>
<comment type="caution">
    <text evidence="3">The sequence shown here is derived from an EMBL/GenBank/DDBJ whole genome shotgun (WGS) entry which is preliminary data.</text>
</comment>
<keyword evidence="4" id="KW-1185">Reference proteome</keyword>
<dbReference type="OrthoDB" id="3561261at2759"/>
<dbReference type="InterPro" id="IPR045518">
    <property type="entry name" value="2EXR"/>
</dbReference>
<evidence type="ECO:0000259" key="2">
    <source>
        <dbReference type="Pfam" id="PF20150"/>
    </source>
</evidence>
<proteinExistence type="predicted"/>
<evidence type="ECO:0000313" key="3">
    <source>
        <dbReference type="EMBL" id="RAL61232.1"/>
    </source>
</evidence>
<name>A0A395ILJ6_9HELO</name>
<sequence length="358" mass="40854">MFKSIFLRPGLTTAGRRNLYSRLVQKNWENYLRYLQSIKSEKLGKIVPFIHFADLPPEIRDIVWEFSLPGPRILYLDGNPRPIYDKNTQSSSDSFQFLKYHNPPNPSALLTCRASRAVALKRYRIIPDPGFGIVYADFASGDSIYIDEHNVASFSTVLWEPDAILKSSVLDLSMLERITLDGTVFEDNWRGWGVVEFLQGLPKLKEIFLDVSFVVARDARWSHGPGTVQMNHSRELDEFSQLYLSSIAQKGGLLWNWSGDDQARGPPKVTPVSTLIITNLPKDNWLVDMAEHDEPLSLILKKLRKKGPAKKLQKEKSTTEPASKPAGIPEVFNAESIPIFKETTAQRYQRRLNRKKDH</sequence>
<accession>A0A395ILJ6</accession>